<name>A0A8S1XAG7_9CILI</name>
<dbReference type="EMBL" id="CAJJDO010000117">
    <property type="protein sequence ID" value="CAD8198019.1"/>
    <property type="molecule type" value="Genomic_DNA"/>
</dbReference>
<evidence type="ECO:0000256" key="1">
    <source>
        <dbReference type="SAM" id="MobiDB-lite"/>
    </source>
</evidence>
<dbReference type="PROSITE" id="PS50096">
    <property type="entry name" value="IQ"/>
    <property type="match status" value="1"/>
</dbReference>
<proteinExistence type="predicted"/>
<evidence type="ECO:0000313" key="4">
    <source>
        <dbReference type="Proteomes" id="UP000689195"/>
    </source>
</evidence>
<comment type="caution">
    <text evidence="3">The sequence shown here is derived from an EMBL/GenBank/DDBJ whole genome shotgun (WGS) entry which is preliminary data.</text>
</comment>
<dbReference type="OrthoDB" id="304761at2759"/>
<evidence type="ECO:0000259" key="2">
    <source>
        <dbReference type="Pfam" id="PF14309"/>
    </source>
</evidence>
<feature type="region of interest" description="Disordered" evidence="1">
    <location>
        <begin position="234"/>
        <end position="254"/>
    </location>
</feature>
<feature type="domain" description="DUF4378" evidence="2">
    <location>
        <begin position="648"/>
        <end position="819"/>
    </location>
</feature>
<reference evidence="3" key="1">
    <citation type="submission" date="2021-01" db="EMBL/GenBank/DDBJ databases">
        <authorList>
            <consortium name="Genoscope - CEA"/>
            <person name="William W."/>
        </authorList>
    </citation>
    <scope>NUCLEOTIDE SEQUENCE</scope>
</reference>
<dbReference type="AlphaFoldDB" id="A0A8S1XAG7"/>
<gene>
    <name evidence="3" type="ORF">PPENT_87.1.T1170053</name>
</gene>
<organism evidence="3 4">
    <name type="scientific">Paramecium pentaurelia</name>
    <dbReference type="NCBI Taxonomy" id="43138"/>
    <lineage>
        <taxon>Eukaryota</taxon>
        <taxon>Sar</taxon>
        <taxon>Alveolata</taxon>
        <taxon>Ciliophora</taxon>
        <taxon>Intramacronucleata</taxon>
        <taxon>Oligohymenophorea</taxon>
        <taxon>Peniculida</taxon>
        <taxon>Parameciidae</taxon>
        <taxon>Paramecium</taxon>
    </lineage>
</organism>
<evidence type="ECO:0000313" key="3">
    <source>
        <dbReference type="EMBL" id="CAD8198019.1"/>
    </source>
</evidence>
<dbReference type="Proteomes" id="UP000689195">
    <property type="component" value="Unassembled WGS sequence"/>
</dbReference>
<dbReference type="InterPro" id="IPR025486">
    <property type="entry name" value="DUF4378"/>
</dbReference>
<accession>A0A8S1XAG7</accession>
<sequence>MQNNSPIKGRRISNQIKLTGKVLKKKTASEVEILGPSGRDLDTSVVAKIQLMQYENLKSHMQQCQSELKVAKSTEKIKKKKSLDRTAAIKKSQQLYKKKKKSTKIKKSVSAERVKSQTLEFSSPECIRRKKAATFFNEKPNTLQDHREQLGLSFLNKIGTKRIDQILERNRMSSIEHSHHPPLTPEKHRIPHQIKHYIKEKKKFYSQLESIKQQSMLEKKKHIDENLRSLAEIAKRNSLSNSRSPPRDSTNKISAKPLMLSYVANRKSTSRKSGVPKSLKEQFKQLEARYKTLKSNSDVISLRESRNYEHEMKEQAAKCIQRWFKGYKVRKFWQKKKQKKLLKIQQLQQLKDTEMARWDNLKSFLQNLQVKQDIVVISDLIESLIKYADFNKENVLQNNIEQPQIKLKPQKLIIEKTEVFPPQIGQILQLRGELIKEREKKEKQILKDLLVQERISPRSFGLKEQEIVKWGEKEFQALESSKQAIKDGWFKAYETIQKTQKDLRFVQKLGDDHFSKMMPVSVSQSNLLKNQLHDLKINLLRASYSEESLIDQKKKPLQNSEQLDIQEQQLVSYNSNQSNKTLSSYIQVRDVPLDMEEQGQVENLQYVQTHVGYVKQYLEDIKIIVKNHYKNQFLQIINLSIGPSPFEILRFFRLTEEMLEQSLDGGFIHQAVLSLEIFSMKEKVGAEDVCVNEMERIHNKAIFDAFNEALDYHRPFGIKGRPLPWRKNVICRQVNLVEEALEKSSIRVVQWAETLSGILLPQGSQMDNDILPQVREERLDKMLKQEIFETDDRWQEFDEEHTEVALELSELIFNHLITEVITELRI</sequence>
<protein>
    <recommendedName>
        <fullName evidence="2">DUF4378 domain-containing protein</fullName>
    </recommendedName>
</protein>
<keyword evidence="4" id="KW-1185">Reference proteome</keyword>
<dbReference type="Pfam" id="PF14309">
    <property type="entry name" value="DUF4378"/>
    <property type="match status" value="1"/>
</dbReference>